<feature type="compositionally biased region" description="Polar residues" evidence="1">
    <location>
        <begin position="191"/>
        <end position="200"/>
    </location>
</feature>
<feature type="region of interest" description="Disordered" evidence="1">
    <location>
        <begin position="1"/>
        <end position="23"/>
    </location>
</feature>
<organism evidence="2 3">
    <name type="scientific">Marasmius oreades</name>
    <name type="common">fairy-ring Marasmius</name>
    <dbReference type="NCBI Taxonomy" id="181124"/>
    <lineage>
        <taxon>Eukaryota</taxon>
        <taxon>Fungi</taxon>
        <taxon>Dikarya</taxon>
        <taxon>Basidiomycota</taxon>
        <taxon>Agaricomycotina</taxon>
        <taxon>Agaricomycetes</taxon>
        <taxon>Agaricomycetidae</taxon>
        <taxon>Agaricales</taxon>
        <taxon>Marasmiineae</taxon>
        <taxon>Marasmiaceae</taxon>
        <taxon>Marasmius</taxon>
    </lineage>
</organism>
<keyword evidence="3" id="KW-1185">Reference proteome</keyword>
<proteinExistence type="predicted"/>
<dbReference type="KEGG" id="more:E1B28_007862"/>
<feature type="region of interest" description="Disordered" evidence="1">
    <location>
        <begin position="136"/>
        <end position="218"/>
    </location>
</feature>
<dbReference type="AlphaFoldDB" id="A0A9P7S4B3"/>
<name>A0A9P7S4B3_9AGAR</name>
<dbReference type="EMBL" id="CM032184">
    <property type="protein sequence ID" value="KAG7094258.1"/>
    <property type="molecule type" value="Genomic_DNA"/>
</dbReference>
<dbReference type="Proteomes" id="UP001049176">
    <property type="component" value="Chromosome 4"/>
</dbReference>
<dbReference type="RefSeq" id="XP_043010728.1">
    <property type="nucleotide sequence ID" value="XM_043152642.1"/>
</dbReference>
<feature type="compositionally biased region" description="Basic residues" evidence="1">
    <location>
        <begin position="52"/>
        <end position="63"/>
    </location>
</feature>
<comment type="caution">
    <text evidence="2">The sequence shown here is derived from an EMBL/GenBank/DDBJ whole genome shotgun (WGS) entry which is preliminary data.</text>
</comment>
<feature type="compositionally biased region" description="Basic residues" evidence="1">
    <location>
        <begin position="181"/>
        <end position="190"/>
    </location>
</feature>
<accession>A0A9P7S4B3</accession>
<evidence type="ECO:0000313" key="3">
    <source>
        <dbReference type="Proteomes" id="UP001049176"/>
    </source>
</evidence>
<reference evidence="2" key="1">
    <citation type="journal article" date="2021" name="Genome Biol. Evol.">
        <title>The assembled and annotated genome of the fairy-ring fungus Marasmius oreades.</title>
        <authorList>
            <person name="Hiltunen M."/>
            <person name="Ament-Velasquez S.L."/>
            <person name="Johannesson H."/>
        </authorList>
    </citation>
    <scope>NUCLEOTIDE SEQUENCE</scope>
    <source>
        <strain evidence="2">03SP1</strain>
    </source>
</reference>
<dbReference type="GeneID" id="66076938"/>
<evidence type="ECO:0000256" key="1">
    <source>
        <dbReference type="SAM" id="MobiDB-lite"/>
    </source>
</evidence>
<sequence>MAPALIHPVGIPLTPTHDSNDVKTRRRSSTFTAITNWALAVQPGTPAPLSPVKRRRPSFHRRVASSSSSPSFLLTPTTAKSGNVDLTAWGYTSVFLHLPVTPQTPAAFYPPEPVVKSSGKVEKGLKKISSMGILRRNRAKSVTGDSTSPIAATSPVTNTPPTRPRPRSRSRSGSVSTAKPSLKRPGHVKSKSVSATVPNQTKAKKTKTKTKTHPPLPPALQNELMLMQFAGGGSLEANAHKFLEERSKRDGTTKAIDAVYRDENGVMWLDEDERVEYQALIPTEGLSSPPASPWVQFTSSGAVPPVCPTMGAIVMTDEDATRRPSVVSLSPTERELEGGAAAVV</sequence>
<gene>
    <name evidence="2" type="ORF">E1B28_007862</name>
</gene>
<protein>
    <submittedName>
        <fullName evidence="2">Uncharacterized protein</fullName>
    </submittedName>
</protein>
<feature type="region of interest" description="Disordered" evidence="1">
    <location>
        <begin position="45"/>
        <end position="77"/>
    </location>
</feature>
<dbReference type="OrthoDB" id="3233731at2759"/>
<feature type="compositionally biased region" description="Basic residues" evidence="1">
    <location>
        <begin position="202"/>
        <end position="212"/>
    </location>
</feature>
<evidence type="ECO:0000313" key="2">
    <source>
        <dbReference type="EMBL" id="KAG7094258.1"/>
    </source>
</evidence>